<dbReference type="Proteomes" id="UP000307173">
    <property type="component" value="Unassembled WGS sequence"/>
</dbReference>
<gene>
    <name evidence="1" type="ORF">CANINC_000405</name>
</gene>
<evidence type="ECO:0000313" key="1">
    <source>
        <dbReference type="EMBL" id="TID31003.1"/>
    </source>
</evidence>
<sequence>MLQTTPLLKDIDTTTDEKLICQLETYTRQETEITI</sequence>
<reference evidence="1 2" key="1">
    <citation type="journal article" date="2019" name="Front. Genet.">
        <title>Whole-Genome Sequencing of the Opportunistic Yeast Pathogen Candida inconspicua Uncovers Its Hybrid Origin.</title>
        <authorList>
            <person name="Mixao V."/>
            <person name="Hansen A.P."/>
            <person name="Saus E."/>
            <person name="Boekhout T."/>
            <person name="Lass-Florl C."/>
            <person name="Gabaldon T."/>
        </authorList>
    </citation>
    <scope>NUCLEOTIDE SEQUENCE [LARGE SCALE GENOMIC DNA]</scope>
    <source>
        <strain evidence="1 2">CBS 180</strain>
    </source>
</reference>
<organism evidence="1 2">
    <name type="scientific">Pichia inconspicua</name>
    <dbReference type="NCBI Taxonomy" id="52247"/>
    <lineage>
        <taxon>Eukaryota</taxon>
        <taxon>Fungi</taxon>
        <taxon>Dikarya</taxon>
        <taxon>Ascomycota</taxon>
        <taxon>Saccharomycotina</taxon>
        <taxon>Pichiomycetes</taxon>
        <taxon>Pichiales</taxon>
        <taxon>Pichiaceae</taxon>
        <taxon>Pichia</taxon>
    </lineage>
</organism>
<accession>A0A4T0X6N4</accession>
<proteinExistence type="predicted"/>
<dbReference type="AlphaFoldDB" id="A0A4T0X6N4"/>
<comment type="caution">
    <text evidence="1">The sequence shown here is derived from an EMBL/GenBank/DDBJ whole genome shotgun (WGS) entry which is preliminary data.</text>
</comment>
<dbReference type="EMBL" id="SELW01000061">
    <property type="protein sequence ID" value="TID31003.1"/>
    <property type="molecule type" value="Genomic_DNA"/>
</dbReference>
<keyword evidence="2" id="KW-1185">Reference proteome</keyword>
<evidence type="ECO:0000313" key="2">
    <source>
        <dbReference type="Proteomes" id="UP000307173"/>
    </source>
</evidence>
<protein>
    <submittedName>
        <fullName evidence="1">Uncharacterized protein</fullName>
    </submittedName>
</protein>
<feature type="non-terminal residue" evidence="1">
    <location>
        <position position="35"/>
    </location>
</feature>
<name>A0A4T0X6N4_9ASCO</name>